<dbReference type="GO" id="GO:0003700">
    <property type="term" value="F:DNA-binding transcription factor activity"/>
    <property type="evidence" value="ECO:0007669"/>
    <property type="project" value="TreeGrafter"/>
</dbReference>
<dbReference type="SUPFAM" id="SSF46689">
    <property type="entry name" value="Homeodomain-like"/>
    <property type="match status" value="1"/>
</dbReference>
<keyword evidence="8" id="KW-1185">Reference proteome</keyword>
<keyword evidence="3" id="KW-0804">Transcription</keyword>
<reference evidence="7" key="1">
    <citation type="submission" date="2021-03" db="EMBL/GenBank/DDBJ databases">
        <title>Whole genome sequence of Streptomyces bomunensis MMS17-BM035.</title>
        <authorList>
            <person name="Lee J.H."/>
        </authorList>
    </citation>
    <scope>NUCLEOTIDE SEQUENCE</scope>
    <source>
        <strain evidence="7">MMS17-BM035</strain>
    </source>
</reference>
<dbReference type="Gene3D" id="1.10.357.10">
    <property type="entry name" value="Tetracycline Repressor, domain 2"/>
    <property type="match status" value="1"/>
</dbReference>
<feature type="compositionally biased region" description="Gly residues" evidence="5">
    <location>
        <begin position="85"/>
        <end position="103"/>
    </location>
</feature>
<proteinExistence type="predicted"/>
<dbReference type="InterPro" id="IPR001647">
    <property type="entry name" value="HTH_TetR"/>
</dbReference>
<dbReference type="AlphaFoldDB" id="A0A940MF37"/>
<dbReference type="InterPro" id="IPR025996">
    <property type="entry name" value="MT1864/Rv1816-like_C"/>
</dbReference>
<keyword evidence="2 4" id="KW-0238">DNA-binding</keyword>
<dbReference type="PANTHER" id="PTHR30055:SF220">
    <property type="entry name" value="TETR-FAMILY REGULATORY PROTEIN"/>
    <property type="match status" value="1"/>
</dbReference>
<feature type="DNA-binding region" description="H-T-H motif" evidence="4">
    <location>
        <begin position="33"/>
        <end position="52"/>
    </location>
</feature>
<dbReference type="PANTHER" id="PTHR30055">
    <property type="entry name" value="HTH-TYPE TRANSCRIPTIONAL REGULATOR RUTR"/>
    <property type="match status" value="1"/>
</dbReference>
<comment type="caution">
    <text evidence="7">The sequence shown here is derived from an EMBL/GenBank/DDBJ whole genome shotgun (WGS) entry which is preliminary data.</text>
</comment>
<dbReference type="InterPro" id="IPR050109">
    <property type="entry name" value="HTH-type_TetR-like_transc_reg"/>
</dbReference>
<feature type="region of interest" description="Disordered" evidence="5">
    <location>
        <begin position="81"/>
        <end position="104"/>
    </location>
</feature>
<dbReference type="EMBL" id="JAGIQL010000031">
    <property type="protein sequence ID" value="MBP0457966.1"/>
    <property type="molecule type" value="Genomic_DNA"/>
</dbReference>
<name>A0A940MF37_9ACTN</name>
<dbReference type="InterPro" id="IPR036271">
    <property type="entry name" value="Tet_transcr_reg_TetR-rel_C_sf"/>
</dbReference>
<evidence type="ECO:0000313" key="7">
    <source>
        <dbReference type="EMBL" id="MBP0457966.1"/>
    </source>
</evidence>
<dbReference type="Proteomes" id="UP000670475">
    <property type="component" value="Unassembled WGS sequence"/>
</dbReference>
<evidence type="ECO:0000256" key="1">
    <source>
        <dbReference type="ARBA" id="ARBA00023015"/>
    </source>
</evidence>
<keyword evidence="1" id="KW-0805">Transcription regulation</keyword>
<gene>
    <name evidence="7" type="ORF">JFN87_10695</name>
</gene>
<accession>A0A940MF37</accession>
<evidence type="ECO:0000256" key="5">
    <source>
        <dbReference type="SAM" id="MobiDB-lite"/>
    </source>
</evidence>
<dbReference type="SUPFAM" id="SSF48498">
    <property type="entry name" value="Tetracyclin repressor-like, C-terminal domain"/>
    <property type="match status" value="1"/>
</dbReference>
<evidence type="ECO:0000256" key="4">
    <source>
        <dbReference type="PROSITE-ProRule" id="PRU00335"/>
    </source>
</evidence>
<dbReference type="RefSeq" id="WP_209339723.1">
    <property type="nucleotide sequence ID" value="NZ_JAGIQL010000031.1"/>
</dbReference>
<dbReference type="Pfam" id="PF13305">
    <property type="entry name" value="TetR_C_33"/>
    <property type="match status" value="1"/>
</dbReference>
<dbReference type="InterPro" id="IPR009057">
    <property type="entry name" value="Homeodomain-like_sf"/>
</dbReference>
<sequence>MPDDRPFHHGNLRAVLLDQAETVLRERGIDALSLRELARAAGVSHGAPRSHFIDRAALLDALAERGFVRLADEIRGAAARTSGAGASGDGAPGDGTSGDGTSGRGASALRAAASAYVRFAVREPALLDLMFSAKVVGPSEAVAGAAERLFATMTDIMSTAAEAGAYDARDVGRLTLLLSATVQGISALVTSGRITTDQSDALVDDAITVFLAGASAGR</sequence>
<evidence type="ECO:0000313" key="8">
    <source>
        <dbReference type="Proteomes" id="UP000670475"/>
    </source>
</evidence>
<evidence type="ECO:0000259" key="6">
    <source>
        <dbReference type="PROSITE" id="PS50977"/>
    </source>
</evidence>
<organism evidence="7 8">
    <name type="scientific">Streptomyces montanisoli</name>
    <dbReference type="NCBI Taxonomy" id="2798581"/>
    <lineage>
        <taxon>Bacteria</taxon>
        <taxon>Bacillati</taxon>
        <taxon>Actinomycetota</taxon>
        <taxon>Actinomycetes</taxon>
        <taxon>Kitasatosporales</taxon>
        <taxon>Streptomycetaceae</taxon>
        <taxon>Streptomyces</taxon>
    </lineage>
</organism>
<dbReference type="GO" id="GO:0000976">
    <property type="term" value="F:transcription cis-regulatory region binding"/>
    <property type="evidence" value="ECO:0007669"/>
    <property type="project" value="TreeGrafter"/>
</dbReference>
<feature type="domain" description="HTH tetR-type" evidence="6">
    <location>
        <begin position="10"/>
        <end position="70"/>
    </location>
</feature>
<dbReference type="Pfam" id="PF00440">
    <property type="entry name" value="TetR_N"/>
    <property type="match status" value="1"/>
</dbReference>
<protein>
    <submittedName>
        <fullName evidence="7">TetR/AcrR family transcriptional regulator</fullName>
    </submittedName>
</protein>
<dbReference type="PROSITE" id="PS50977">
    <property type="entry name" value="HTH_TETR_2"/>
    <property type="match status" value="1"/>
</dbReference>
<evidence type="ECO:0000256" key="3">
    <source>
        <dbReference type="ARBA" id="ARBA00023163"/>
    </source>
</evidence>
<evidence type="ECO:0000256" key="2">
    <source>
        <dbReference type="ARBA" id="ARBA00023125"/>
    </source>
</evidence>